<dbReference type="SFLD" id="SFLDG01014">
    <property type="entry name" value="Terpene_Cyclase_Like_1_N-term"/>
    <property type="match status" value="1"/>
</dbReference>
<evidence type="ECO:0000259" key="1">
    <source>
        <dbReference type="Pfam" id="PF01397"/>
    </source>
</evidence>
<accession>A0A8S0QK45</accession>
<feature type="domain" description="Terpene synthase N-terminal" evidence="1">
    <location>
        <begin position="240"/>
        <end position="382"/>
    </location>
</feature>
<reference evidence="2 3" key="1">
    <citation type="submission" date="2019-12" db="EMBL/GenBank/DDBJ databases">
        <authorList>
            <person name="Alioto T."/>
            <person name="Alioto T."/>
            <person name="Gomez Garrido J."/>
        </authorList>
    </citation>
    <scope>NUCLEOTIDE SEQUENCE [LARGE SCALE GENOMIC DNA]</scope>
</reference>
<evidence type="ECO:0000313" key="2">
    <source>
        <dbReference type="EMBL" id="CAA2968349.1"/>
    </source>
</evidence>
<dbReference type="GO" id="GO:0000287">
    <property type="term" value="F:magnesium ion binding"/>
    <property type="evidence" value="ECO:0007669"/>
    <property type="project" value="TreeGrafter"/>
</dbReference>
<dbReference type="GO" id="GO:0010333">
    <property type="term" value="F:terpene synthase activity"/>
    <property type="evidence" value="ECO:0007669"/>
    <property type="project" value="InterPro"/>
</dbReference>
<dbReference type="InterPro" id="IPR008949">
    <property type="entry name" value="Isoprenoid_synthase_dom_sf"/>
</dbReference>
<dbReference type="PANTHER" id="PTHR31739">
    <property type="entry name" value="ENT-COPALYL DIPHOSPHATE SYNTHASE, CHLOROPLASTIC"/>
    <property type="match status" value="1"/>
</dbReference>
<dbReference type="GO" id="GO:0009507">
    <property type="term" value="C:chloroplast"/>
    <property type="evidence" value="ECO:0007669"/>
    <property type="project" value="TreeGrafter"/>
</dbReference>
<keyword evidence="3" id="KW-1185">Reference proteome</keyword>
<dbReference type="Proteomes" id="UP000594638">
    <property type="component" value="Unassembled WGS sequence"/>
</dbReference>
<dbReference type="InterPro" id="IPR050148">
    <property type="entry name" value="Terpene_synthase-like"/>
</dbReference>
<dbReference type="OrthoDB" id="2343925at2759"/>
<protein>
    <submittedName>
        <fullName evidence="2">Copal-8-ol diphosphate hydratase</fullName>
    </submittedName>
</protein>
<name>A0A8S0QK45_OLEEU</name>
<dbReference type="PANTHER" id="PTHR31739:SF30">
    <property type="entry name" value="COPAL-8-OL DIPHOSPHATE HYDRATASE, CHLOROPLASTIC"/>
    <property type="match status" value="1"/>
</dbReference>
<dbReference type="Gene3D" id="1.50.10.130">
    <property type="entry name" value="Terpene synthase, N-terminal domain"/>
    <property type="match status" value="1"/>
</dbReference>
<dbReference type="InterPro" id="IPR008930">
    <property type="entry name" value="Terpenoid_cyclase/PrenylTrfase"/>
</dbReference>
<dbReference type="AlphaFoldDB" id="A0A8S0QK45"/>
<dbReference type="FunFam" id="1.50.10.130:FF:000002">
    <property type="entry name" value="Ent-copalyl diphosphate synthase, chloroplastic"/>
    <property type="match status" value="1"/>
</dbReference>
<dbReference type="Gramene" id="OE9A107150T1">
    <property type="protein sequence ID" value="OE9A107150C1"/>
    <property type="gene ID" value="OE9A107150"/>
</dbReference>
<sequence>MHNLNRHIHDKHLTNVASQDRVINPSQVCEKDVLEEEAFKANVIQDQIEYIREMLGTIGEGRINVSPYDTAWVALVPALNGDDMPQFPDSLQWIADHQLPDGSWGDELVFLSYDRLLNTIACVVALRTWNIHHSKSEKGITFIKENIQKLQDENEDHMPCGFEVEIYAARDRKLKRIPKDLVHNVPTSLLYSLEGLKDLDWEKLLKLQTPLGSFLTSPASTAFALMQTKDEKCFRYLDDIVKEFQGGGISRFFTTQIKDCLDHVYRYWSEDGIFGGRLARFSDVDDTSMGFRFLRLHGYNVTPDVLKQFKNNDKFSCFAYQMIESPTPIYNLYRASQVQFPGEKILEEAKEFSYSFLQERLASNKFLDKWVISKNLPDEIRKGLEMPWYASLPRVEAKYYIEHYGGEDDIWISKTLYRMPDISNNKYHELAKLDFNRCQAQHQREWYFLEEWYGNFKLQELGISKKDLLLAYFLAAANIFEPERSNVRLAWARSQIIIRLMTFYFTRESNTLEERIDLLSKFRNFKCIGKRKSYKTGRRILDILLKTLDQHSVDTLQEHDKDISHKLYCAWETWLSKLNNEDLEYNDEAELLVHTINTCAGYMVSEDMLQHPEYKKFSKLTNKICRQLKEYQNNKVHEMGNRDKGTHGIKYKEIETDMQALVQLVLEETNEIDSNIKRTFLMLAKTCYYMAFFDQETIGVHISKVIFESV</sequence>
<proteinExistence type="predicted"/>
<dbReference type="InterPro" id="IPR001906">
    <property type="entry name" value="Terpene_synth_N"/>
</dbReference>
<evidence type="ECO:0000313" key="3">
    <source>
        <dbReference type="Proteomes" id="UP000594638"/>
    </source>
</evidence>
<organism evidence="2 3">
    <name type="scientific">Olea europaea subsp. europaea</name>
    <dbReference type="NCBI Taxonomy" id="158383"/>
    <lineage>
        <taxon>Eukaryota</taxon>
        <taxon>Viridiplantae</taxon>
        <taxon>Streptophyta</taxon>
        <taxon>Embryophyta</taxon>
        <taxon>Tracheophyta</taxon>
        <taxon>Spermatophyta</taxon>
        <taxon>Magnoliopsida</taxon>
        <taxon>eudicotyledons</taxon>
        <taxon>Gunneridae</taxon>
        <taxon>Pentapetalae</taxon>
        <taxon>asterids</taxon>
        <taxon>lamiids</taxon>
        <taxon>Lamiales</taxon>
        <taxon>Oleaceae</taxon>
        <taxon>Oleeae</taxon>
        <taxon>Olea</taxon>
    </lineage>
</organism>
<gene>
    <name evidence="2" type="ORF">OLEA9_A107150</name>
</gene>
<dbReference type="Gene3D" id="1.10.600.10">
    <property type="entry name" value="Farnesyl Diphosphate Synthase"/>
    <property type="match status" value="1"/>
</dbReference>
<dbReference type="GO" id="GO:0009686">
    <property type="term" value="P:gibberellin biosynthetic process"/>
    <property type="evidence" value="ECO:0007669"/>
    <property type="project" value="TreeGrafter"/>
</dbReference>
<dbReference type="SUPFAM" id="SSF48239">
    <property type="entry name" value="Terpenoid cyclases/Protein prenyltransferases"/>
    <property type="match status" value="2"/>
</dbReference>
<comment type="caution">
    <text evidence="2">The sequence shown here is derived from an EMBL/GenBank/DDBJ whole genome shotgun (WGS) entry which is preliminary data.</text>
</comment>
<dbReference type="Gene3D" id="1.50.10.160">
    <property type="match status" value="2"/>
</dbReference>
<dbReference type="SUPFAM" id="SSF48576">
    <property type="entry name" value="Terpenoid synthases"/>
    <property type="match status" value="1"/>
</dbReference>
<dbReference type="InterPro" id="IPR036965">
    <property type="entry name" value="Terpene_synth_N_sf"/>
</dbReference>
<dbReference type="EMBL" id="CACTIH010001905">
    <property type="protein sequence ID" value="CAA2968349.1"/>
    <property type="molecule type" value="Genomic_DNA"/>
</dbReference>
<dbReference type="Pfam" id="PF01397">
    <property type="entry name" value="Terpene_synth"/>
    <property type="match status" value="1"/>
</dbReference>